<evidence type="ECO:0000313" key="9">
    <source>
        <dbReference type="Proteomes" id="UP000250166"/>
    </source>
</evidence>
<name>A0A2X3BC20_9HELI</name>
<dbReference type="GO" id="GO:0008237">
    <property type="term" value="F:metallopeptidase activity"/>
    <property type="evidence" value="ECO:0007669"/>
    <property type="project" value="UniProtKB-KW"/>
</dbReference>
<gene>
    <name evidence="8" type="ORF">NCTC13102_00594</name>
</gene>
<dbReference type="EMBL" id="UAWL01000006">
    <property type="protein sequence ID" value="SQB98143.1"/>
    <property type="molecule type" value="Genomic_DNA"/>
</dbReference>
<keyword evidence="8" id="KW-0224">Dipeptidase</keyword>
<evidence type="ECO:0000259" key="7">
    <source>
        <dbReference type="Pfam" id="PF01321"/>
    </source>
</evidence>
<dbReference type="GO" id="GO:0004177">
    <property type="term" value="F:aminopeptidase activity"/>
    <property type="evidence" value="ECO:0007669"/>
    <property type="project" value="UniProtKB-KW"/>
</dbReference>
<dbReference type="EC" id="3.4.-.-" evidence="8"/>
<proteinExistence type="inferred from homology"/>
<evidence type="ECO:0000256" key="2">
    <source>
        <dbReference type="ARBA" id="ARBA00022723"/>
    </source>
</evidence>
<evidence type="ECO:0000313" key="8">
    <source>
        <dbReference type="EMBL" id="SQB98143.1"/>
    </source>
</evidence>
<dbReference type="GO" id="GO:0102009">
    <property type="term" value="F:proline dipeptidase activity"/>
    <property type="evidence" value="ECO:0007669"/>
    <property type="project" value="UniProtKB-EC"/>
</dbReference>
<dbReference type="InterPro" id="IPR000587">
    <property type="entry name" value="Creatinase_N"/>
</dbReference>
<dbReference type="Proteomes" id="UP000250166">
    <property type="component" value="Unassembled WGS sequence"/>
</dbReference>
<evidence type="ECO:0000256" key="4">
    <source>
        <dbReference type="ARBA" id="ARBA00023049"/>
    </source>
</evidence>
<dbReference type="AlphaFoldDB" id="A0A2X3BC20"/>
<dbReference type="Gene3D" id="3.40.350.10">
    <property type="entry name" value="Creatinase/prolidase N-terminal domain"/>
    <property type="match status" value="1"/>
</dbReference>
<dbReference type="InterPro" id="IPR036005">
    <property type="entry name" value="Creatinase/aminopeptidase-like"/>
</dbReference>
<dbReference type="InterPro" id="IPR029149">
    <property type="entry name" value="Creatin/AminoP/Spt16_N"/>
</dbReference>
<sequence>MKTFDFISSDESAQYYETGYSCDNAIILKLQKDIFFITDSRYTTEAKQNLHPRIILMESRFLIDKAIEILKTAKIKTLHFDSTKLSVCDYEKLRSSLNHTELIASPNFHQKMRIIKSQEQIKLIKYSQYLNKKAYKKFAKKIQSNMTEKALYALAKQILEDSGEYDLSFNPILGINANAAKPHALPSHTKLRSGNLLLFDAGIKYKRYCSDRTRTAFFDGNALHFQKTQKFKEKKLQKIYDIVLKAQESTIKKIRAGMSGKEIDAIARDIISKAGFGAYFSHSTGHGIGLDIHELPFISSKSETIIEDGMVFSIEPGIYIPDKYGVRIEDLVVIKNGKAEVL</sequence>
<dbReference type="GO" id="GO:0006508">
    <property type="term" value="P:proteolysis"/>
    <property type="evidence" value="ECO:0007669"/>
    <property type="project" value="UniProtKB-KW"/>
</dbReference>
<dbReference type="Pfam" id="PF00557">
    <property type="entry name" value="Peptidase_M24"/>
    <property type="match status" value="1"/>
</dbReference>
<dbReference type="SUPFAM" id="SSF55920">
    <property type="entry name" value="Creatinase/aminopeptidase"/>
    <property type="match status" value="1"/>
</dbReference>
<dbReference type="Gene3D" id="3.90.230.10">
    <property type="entry name" value="Creatinase/methionine aminopeptidase superfamily"/>
    <property type="match status" value="1"/>
</dbReference>
<dbReference type="Pfam" id="PF01321">
    <property type="entry name" value="Creatinase_N"/>
    <property type="match status" value="1"/>
</dbReference>
<dbReference type="RefSeq" id="WP_112058404.1">
    <property type="nucleotide sequence ID" value="NZ_UAWL01000006.1"/>
</dbReference>
<dbReference type="EC" id="3.4.13.9" evidence="8"/>
<reference evidence="8 9" key="1">
    <citation type="submission" date="2018-06" db="EMBL/GenBank/DDBJ databases">
        <authorList>
            <consortium name="Pathogen Informatics"/>
            <person name="Doyle S."/>
        </authorList>
    </citation>
    <scope>NUCLEOTIDE SEQUENCE [LARGE SCALE GENOMIC DNA]</scope>
    <source>
        <strain evidence="8 9">NCTC13102</strain>
    </source>
</reference>
<keyword evidence="8" id="KW-0031">Aminopeptidase</keyword>
<evidence type="ECO:0000256" key="1">
    <source>
        <dbReference type="ARBA" id="ARBA00022670"/>
    </source>
</evidence>
<feature type="domain" description="Creatinase N-terminal" evidence="7">
    <location>
        <begin position="7"/>
        <end position="115"/>
    </location>
</feature>
<dbReference type="InterPro" id="IPR001131">
    <property type="entry name" value="Peptidase_M24B_aminopep-P_CS"/>
</dbReference>
<dbReference type="PANTHER" id="PTHR46112:SF3">
    <property type="entry name" value="AMINOPEPTIDASE YPDF"/>
    <property type="match status" value="1"/>
</dbReference>
<keyword evidence="1" id="KW-0645">Protease</keyword>
<dbReference type="PROSITE" id="PS00491">
    <property type="entry name" value="PROLINE_PEPTIDASE"/>
    <property type="match status" value="1"/>
</dbReference>
<keyword evidence="2 5" id="KW-0479">Metal-binding</keyword>
<dbReference type="InterPro" id="IPR000994">
    <property type="entry name" value="Pept_M24"/>
</dbReference>
<dbReference type="InterPro" id="IPR050659">
    <property type="entry name" value="Peptidase_M24B"/>
</dbReference>
<evidence type="ECO:0000256" key="5">
    <source>
        <dbReference type="RuleBase" id="RU000590"/>
    </source>
</evidence>
<feature type="domain" description="Peptidase M24" evidence="6">
    <location>
        <begin position="123"/>
        <end position="335"/>
    </location>
</feature>
<keyword evidence="3 8" id="KW-0378">Hydrolase</keyword>
<dbReference type="GO" id="GO:0046872">
    <property type="term" value="F:metal ion binding"/>
    <property type="evidence" value="ECO:0007669"/>
    <property type="project" value="UniProtKB-KW"/>
</dbReference>
<protein>
    <submittedName>
        <fullName evidence="8">Putative proline aminopeptidase</fullName>
        <ecNumber evidence="8">3.4.-.-</ecNumber>
        <ecNumber evidence="8">3.4.13.9</ecNumber>
    </submittedName>
</protein>
<comment type="similarity">
    <text evidence="5">Belongs to the peptidase M24B family.</text>
</comment>
<accession>A0A2X3BC20</accession>
<keyword evidence="4" id="KW-0482">Metalloprotease</keyword>
<dbReference type="PANTHER" id="PTHR46112">
    <property type="entry name" value="AMINOPEPTIDASE"/>
    <property type="match status" value="1"/>
</dbReference>
<evidence type="ECO:0000259" key="6">
    <source>
        <dbReference type="Pfam" id="PF00557"/>
    </source>
</evidence>
<evidence type="ECO:0000256" key="3">
    <source>
        <dbReference type="ARBA" id="ARBA00022801"/>
    </source>
</evidence>
<organism evidence="8 9">
    <name type="scientific">Helicobacter fennelliae</name>
    <dbReference type="NCBI Taxonomy" id="215"/>
    <lineage>
        <taxon>Bacteria</taxon>
        <taxon>Pseudomonadati</taxon>
        <taxon>Campylobacterota</taxon>
        <taxon>Epsilonproteobacteria</taxon>
        <taxon>Campylobacterales</taxon>
        <taxon>Helicobacteraceae</taxon>
        <taxon>Helicobacter</taxon>
    </lineage>
</organism>